<proteinExistence type="inferred from homology"/>
<dbReference type="GO" id="GO:0005737">
    <property type="term" value="C:cytoplasm"/>
    <property type="evidence" value="ECO:0007669"/>
    <property type="project" value="TreeGrafter"/>
</dbReference>
<dbReference type="Proteomes" id="UP001367676">
    <property type="component" value="Unassembled WGS sequence"/>
</dbReference>
<dbReference type="AlphaFoldDB" id="A0AAN9T3L6"/>
<gene>
    <name evidence="3" type="ORF">V9T40_014635</name>
</gene>
<sequence length="280" mass="31775">MGTVLSLSPRERRSSYGTTTTNLNSLNGGEYTLNNLNYEMLKTAVRSRDIVNVNKMVGHTIVPGSNLNNINEYNNENILLEKNCLEKSIKKHSALINALSWKRFSSATNKKKNEQKNKNVSVFRQPLADYNPVVDKNKNVKHSTTFAAYYPALSKTANAKSIGLDVLRSGENLDKNVINNNVNLNRNRVNYCQEKVVSKTGTVLRTPAKPETAQIYVPKKTVIQASTSELLKCLGIYLQRRCYRIQNFQPGDAVMWLRTVDRSLLIQGWQVSRDFDFRIN</sequence>
<comment type="similarity">
    <text evidence="1">Belongs to the cyclin-dependent kinase 5 activator family.</text>
</comment>
<dbReference type="GO" id="GO:0019901">
    <property type="term" value="F:protein kinase binding"/>
    <property type="evidence" value="ECO:0007669"/>
    <property type="project" value="TreeGrafter"/>
</dbReference>
<dbReference type="Pfam" id="PF03261">
    <property type="entry name" value="CDK5_activator"/>
    <property type="match status" value="1"/>
</dbReference>
<reference evidence="3 4" key="1">
    <citation type="submission" date="2024-03" db="EMBL/GenBank/DDBJ databases">
        <title>Adaptation during the transition from Ophiocordyceps entomopathogen to insect associate is accompanied by gene loss and intensified selection.</title>
        <authorList>
            <person name="Ward C.M."/>
            <person name="Onetto C.A."/>
            <person name="Borneman A.R."/>
        </authorList>
    </citation>
    <scope>NUCLEOTIDE SEQUENCE [LARGE SCALE GENOMIC DNA]</scope>
    <source>
        <strain evidence="3">AWRI1</strain>
        <tissue evidence="3">Single Adult Female</tissue>
    </source>
</reference>
<dbReference type="GO" id="GO:0016533">
    <property type="term" value="C:protein kinase 5 complex"/>
    <property type="evidence" value="ECO:0007669"/>
    <property type="project" value="InterPro"/>
</dbReference>
<dbReference type="GO" id="GO:0007411">
    <property type="term" value="P:axon guidance"/>
    <property type="evidence" value="ECO:0007669"/>
    <property type="project" value="TreeGrafter"/>
</dbReference>
<dbReference type="InterPro" id="IPR004944">
    <property type="entry name" value="CDK5_activator"/>
</dbReference>
<dbReference type="EMBL" id="JBBCAQ010000038">
    <property type="protein sequence ID" value="KAK7572163.1"/>
    <property type="molecule type" value="Genomic_DNA"/>
</dbReference>
<feature type="region of interest" description="Disordered" evidence="2">
    <location>
        <begin position="1"/>
        <end position="21"/>
    </location>
</feature>
<dbReference type="SUPFAM" id="SSF47954">
    <property type="entry name" value="Cyclin-like"/>
    <property type="match status" value="1"/>
</dbReference>
<organism evidence="3 4">
    <name type="scientific">Parthenolecanium corni</name>
    <dbReference type="NCBI Taxonomy" id="536013"/>
    <lineage>
        <taxon>Eukaryota</taxon>
        <taxon>Metazoa</taxon>
        <taxon>Ecdysozoa</taxon>
        <taxon>Arthropoda</taxon>
        <taxon>Hexapoda</taxon>
        <taxon>Insecta</taxon>
        <taxon>Pterygota</taxon>
        <taxon>Neoptera</taxon>
        <taxon>Paraneoptera</taxon>
        <taxon>Hemiptera</taxon>
        <taxon>Sternorrhyncha</taxon>
        <taxon>Coccoidea</taxon>
        <taxon>Coccidae</taxon>
        <taxon>Parthenolecanium</taxon>
    </lineage>
</organism>
<evidence type="ECO:0000313" key="4">
    <source>
        <dbReference type="Proteomes" id="UP001367676"/>
    </source>
</evidence>
<dbReference type="PANTHER" id="PTHR23401:SF0">
    <property type="entry name" value="CYCLIN-DEPENDENT KINASE 5 ACTIVATOR"/>
    <property type="match status" value="1"/>
</dbReference>
<dbReference type="GO" id="GO:0061575">
    <property type="term" value="F:cyclin-dependent protein serine/threonine kinase activator activity"/>
    <property type="evidence" value="ECO:0007669"/>
    <property type="project" value="InterPro"/>
</dbReference>
<dbReference type="InterPro" id="IPR036915">
    <property type="entry name" value="Cyclin-like_sf"/>
</dbReference>
<name>A0AAN9T3L6_9HEMI</name>
<protein>
    <submittedName>
        <fullName evidence="3">Uncharacterized protein</fullName>
    </submittedName>
</protein>
<dbReference type="GO" id="GO:0030426">
    <property type="term" value="C:growth cone"/>
    <property type="evidence" value="ECO:0007669"/>
    <property type="project" value="TreeGrafter"/>
</dbReference>
<comment type="caution">
    <text evidence="3">The sequence shown here is derived from an EMBL/GenBank/DDBJ whole genome shotgun (WGS) entry which is preliminary data.</text>
</comment>
<dbReference type="Gene3D" id="1.10.472.10">
    <property type="entry name" value="Cyclin-like"/>
    <property type="match status" value="1"/>
</dbReference>
<dbReference type="PANTHER" id="PTHR23401">
    <property type="entry name" value="CYCLIN DEPENDANT KINASE-5 ACTIVATOR"/>
    <property type="match status" value="1"/>
</dbReference>
<keyword evidence="4" id="KW-1185">Reference proteome</keyword>
<accession>A0AAN9T3L6</accession>
<evidence type="ECO:0000256" key="2">
    <source>
        <dbReference type="SAM" id="MobiDB-lite"/>
    </source>
</evidence>
<evidence type="ECO:0000256" key="1">
    <source>
        <dbReference type="ARBA" id="ARBA00010175"/>
    </source>
</evidence>
<evidence type="ECO:0000313" key="3">
    <source>
        <dbReference type="EMBL" id="KAK7572163.1"/>
    </source>
</evidence>